<dbReference type="Pfam" id="PF05168">
    <property type="entry name" value="HEPN"/>
    <property type="match status" value="1"/>
</dbReference>
<dbReference type="InterPro" id="IPR007842">
    <property type="entry name" value="HEPN_dom"/>
</dbReference>
<protein>
    <recommendedName>
        <fullName evidence="1">HEPN domain-containing protein</fullName>
    </recommendedName>
</protein>
<evidence type="ECO:0000313" key="3">
    <source>
        <dbReference type="Proteomes" id="UP000239549"/>
    </source>
</evidence>
<comment type="caution">
    <text evidence="2">The sequence shown here is derived from an EMBL/GenBank/DDBJ whole genome shotgun (WGS) entry which is preliminary data.</text>
</comment>
<organism evidence="2 3">
    <name type="scientific">Desulfocucumis palustris</name>
    <dbReference type="NCBI Taxonomy" id="1898651"/>
    <lineage>
        <taxon>Bacteria</taxon>
        <taxon>Bacillati</taxon>
        <taxon>Bacillota</taxon>
        <taxon>Clostridia</taxon>
        <taxon>Eubacteriales</taxon>
        <taxon>Desulfocucumaceae</taxon>
        <taxon>Desulfocucumis</taxon>
    </lineage>
</organism>
<dbReference type="PROSITE" id="PS50910">
    <property type="entry name" value="HEPN"/>
    <property type="match status" value="1"/>
</dbReference>
<dbReference type="Gene3D" id="1.20.120.330">
    <property type="entry name" value="Nucleotidyltransferases domain 2"/>
    <property type="match status" value="1"/>
</dbReference>
<keyword evidence="3" id="KW-1185">Reference proteome</keyword>
<sequence>MLPKTTEWLDQSIYDLKTAESLYQAGRYIYAIFMCHLAVEKALKALVVETTGKAPPRTHNLVNLIKLGQPGLTDEQTKFIARLSLAGIVTRYPDDLKRALDDYPPPVTRDYLKRAKDVVKCLKQQLE</sequence>
<gene>
    <name evidence="2" type="ORF">DCCM_0373</name>
</gene>
<dbReference type="OrthoDB" id="9808176at2"/>
<dbReference type="SMART" id="SM00748">
    <property type="entry name" value="HEPN"/>
    <property type="match status" value="1"/>
</dbReference>
<proteinExistence type="predicted"/>
<evidence type="ECO:0000313" key="2">
    <source>
        <dbReference type="EMBL" id="GBF32182.1"/>
    </source>
</evidence>
<feature type="domain" description="HEPN" evidence="1">
    <location>
        <begin position="9"/>
        <end position="118"/>
    </location>
</feature>
<dbReference type="RefSeq" id="WP_104370738.1">
    <property type="nucleotide sequence ID" value="NZ_BFAV01000018.1"/>
</dbReference>
<accession>A0A2L2X857</accession>
<dbReference type="AlphaFoldDB" id="A0A2L2X857"/>
<evidence type="ECO:0000259" key="1">
    <source>
        <dbReference type="PROSITE" id="PS50910"/>
    </source>
</evidence>
<dbReference type="SUPFAM" id="SSF81593">
    <property type="entry name" value="Nucleotidyltransferase substrate binding subunit/domain"/>
    <property type="match status" value="1"/>
</dbReference>
<dbReference type="Proteomes" id="UP000239549">
    <property type="component" value="Unassembled WGS sequence"/>
</dbReference>
<dbReference type="EMBL" id="BFAV01000018">
    <property type="protein sequence ID" value="GBF32182.1"/>
    <property type="molecule type" value="Genomic_DNA"/>
</dbReference>
<name>A0A2L2X857_9FIRM</name>
<reference evidence="3" key="1">
    <citation type="submission" date="2018-02" db="EMBL/GenBank/DDBJ databases">
        <title>Genome sequence of Desulfocucumis palustris strain NAW-5.</title>
        <authorList>
            <person name="Watanabe M."/>
            <person name="Kojima H."/>
            <person name="Fukui M."/>
        </authorList>
    </citation>
    <scope>NUCLEOTIDE SEQUENCE [LARGE SCALE GENOMIC DNA]</scope>
    <source>
        <strain evidence="3">NAW-5</strain>
    </source>
</reference>